<keyword evidence="3 5" id="KW-1133">Transmembrane helix</keyword>
<keyword evidence="7" id="KW-1185">Reference proteome</keyword>
<evidence type="ECO:0000256" key="4">
    <source>
        <dbReference type="ARBA" id="ARBA00023136"/>
    </source>
</evidence>
<dbReference type="Pfam" id="PF01988">
    <property type="entry name" value="VIT1"/>
    <property type="match status" value="1"/>
</dbReference>
<keyword evidence="2 5" id="KW-0812">Transmembrane</keyword>
<comment type="caution">
    <text evidence="6">The sequence shown here is derived from an EMBL/GenBank/DDBJ whole genome shotgun (WGS) entry which is preliminary data.</text>
</comment>
<feature type="transmembrane region" description="Helical" evidence="5">
    <location>
        <begin position="215"/>
        <end position="233"/>
    </location>
</feature>
<accession>A0ABW3FAC4</accession>
<evidence type="ECO:0000313" key="7">
    <source>
        <dbReference type="Proteomes" id="UP001597101"/>
    </source>
</evidence>
<feature type="transmembrane region" description="Helical" evidence="5">
    <location>
        <begin position="155"/>
        <end position="176"/>
    </location>
</feature>
<evidence type="ECO:0000256" key="5">
    <source>
        <dbReference type="SAM" id="Phobius"/>
    </source>
</evidence>
<sequence>MEHGHSEEEIKSRIATAPKASLLKDFVYGGIDGTVTTFAVVAGVQGAGLQTNVILILGIANVLADGFSMAVGNYSGNKAESDDTARIRAIEKRHIKEVPDGEKAEVREILASKGLSGVALEQAVEEITKDEDSWINIMLTDEYGRSTVEASPWKTALATFVAFLVCGIVPLLPFLIGLNDPFFSSAVAAGAVFFGIGMMKSFWSLAAWWRSGLETLLIGALAATIAFQAGKWVEQFL</sequence>
<reference evidence="7" key="1">
    <citation type="journal article" date="2019" name="Int. J. Syst. Evol. Microbiol.">
        <title>The Global Catalogue of Microorganisms (GCM) 10K type strain sequencing project: providing services to taxonomists for standard genome sequencing and annotation.</title>
        <authorList>
            <consortium name="The Broad Institute Genomics Platform"/>
            <consortium name="The Broad Institute Genome Sequencing Center for Infectious Disease"/>
            <person name="Wu L."/>
            <person name="Ma J."/>
        </authorList>
    </citation>
    <scope>NUCLEOTIDE SEQUENCE [LARGE SCALE GENOMIC DNA]</scope>
    <source>
        <strain evidence="7">CCUG 60023</strain>
    </source>
</reference>
<proteinExistence type="predicted"/>
<evidence type="ECO:0000256" key="2">
    <source>
        <dbReference type="ARBA" id="ARBA00022692"/>
    </source>
</evidence>
<keyword evidence="4 5" id="KW-0472">Membrane</keyword>
<dbReference type="PANTHER" id="PTHR31851">
    <property type="entry name" value="FE(2+)/MN(2+) TRANSPORTER PCL1"/>
    <property type="match status" value="1"/>
</dbReference>
<evidence type="ECO:0000256" key="1">
    <source>
        <dbReference type="ARBA" id="ARBA00004127"/>
    </source>
</evidence>
<feature type="transmembrane region" description="Helical" evidence="5">
    <location>
        <begin position="182"/>
        <end position="203"/>
    </location>
</feature>
<dbReference type="RefSeq" id="WP_377210684.1">
    <property type="nucleotide sequence ID" value="NZ_JBHTJV010000002.1"/>
</dbReference>
<evidence type="ECO:0000313" key="6">
    <source>
        <dbReference type="EMBL" id="MFD0914824.1"/>
    </source>
</evidence>
<dbReference type="InterPro" id="IPR008217">
    <property type="entry name" value="Ccc1_fam"/>
</dbReference>
<organism evidence="6 7">
    <name type="scientific">Pseudahrensia aquimaris</name>
    <dbReference type="NCBI Taxonomy" id="744461"/>
    <lineage>
        <taxon>Bacteria</taxon>
        <taxon>Pseudomonadati</taxon>
        <taxon>Pseudomonadota</taxon>
        <taxon>Alphaproteobacteria</taxon>
        <taxon>Hyphomicrobiales</taxon>
        <taxon>Ahrensiaceae</taxon>
        <taxon>Pseudahrensia</taxon>
    </lineage>
</organism>
<name>A0ABW3FAC4_9HYPH</name>
<dbReference type="Proteomes" id="UP001597101">
    <property type="component" value="Unassembled WGS sequence"/>
</dbReference>
<dbReference type="EMBL" id="JBHTJV010000002">
    <property type="protein sequence ID" value="MFD0914824.1"/>
    <property type="molecule type" value="Genomic_DNA"/>
</dbReference>
<comment type="subcellular location">
    <subcellularLocation>
        <location evidence="1">Endomembrane system</location>
        <topology evidence="1">Multi-pass membrane protein</topology>
    </subcellularLocation>
</comment>
<gene>
    <name evidence="6" type="ORF">ACFQ14_00220</name>
</gene>
<protein>
    <submittedName>
        <fullName evidence="6">VIT1/CCC1 transporter family protein</fullName>
    </submittedName>
</protein>
<evidence type="ECO:0000256" key="3">
    <source>
        <dbReference type="ARBA" id="ARBA00022989"/>
    </source>
</evidence>